<gene>
    <name evidence="1" type="ORF">CR513_46230</name>
</gene>
<feature type="non-terminal residue" evidence="1">
    <location>
        <position position="1"/>
    </location>
</feature>
<dbReference type="EMBL" id="QJKJ01010306">
    <property type="protein sequence ID" value="RDX74065.1"/>
    <property type="molecule type" value="Genomic_DNA"/>
</dbReference>
<protein>
    <submittedName>
        <fullName evidence="1">Uncharacterized protein</fullName>
    </submittedName>
</protein>
<name>A0A371F732_MUCPR</name>
<keyword evidence="2" id="KW-1185">Reference proteome</keyword>
<evidence type="ECO:0000313" key="2">
    <source>
        <dbReference type="Proteomes" id="UP000257109"/>
    </source>
</evidence>
<accession>A0A371F732</accession>
<comment type="caution">
    <text evidence="1">The sequence shown here is derived from an EMBL/GenBank/DDBJ whole genome shotgun (WGS) entry which is preliminary data.</text>
</comment>
<organism evidence="1 2">
    <name type="scientific">Mucuna pruriens</name>
    <name type="common">Velvet bean</name>
    <name type="synonym">Dolichos pruriens</name>
    <dbReference type="NCBI Taxonomy" id="157652"/>
    <lineage>
        <taxon>Eukaryota</taxon>
        <taxon>Viridiplantae</taxon>
        <taxon>Streptophyta</taxon>
        <taxon>Embryophyta</taxon>
        <taxon>Tracheophyta</taxon>
        <taxon>Spermatophyta</taxon>
        <taxon>Magnoliopsida</taxon>
        <taxon>eudicotyledons</taxon>
        <taxon>Gunneridae</taxon>
        <taxon>Pentapetalae</taxon>
        <taxon>rosids</taxon>
        <taxon>fabids</taxon>
        <taxon>Fabales</taxon>
        <taxon>Fabaceae</taxon>
        <taxon>Papilionoideae</taxon>
        <taxon>50 kb inversion clade</taxon>
        <taxon>NPAAA clade</taxon>
        <taxon>indigoferoid/millettioid clade</taxon>
        <taxon>Phaseoleae</taxon>
        <taxon>Mucuna</taxon>
    </lineage>
</organism>
<dbReference type="Proteomes" id="UP000257109">
    <property type="component" value="Unassembled WGS sequence"/>
</dbReference>
<dbReference type="AlphaFoldDB" id="A0A371F732"/>
<sequence length="77" mass="8447">MAIVSQSNSVVSVCNQPRPSRIDLCQDHLSSVSTESNSASAEESIKESSNSCIINNRSRICDNYKIYKSSNMTSENT</sequence>
<evidence type="ECO:0000313" key="1">
    <source>
        <dbReference type="EMBL" id="RDX74065.1"/>
    </source>
</evidence>
<reference evidence="1" key="1">
    <citation type="submission" date="2018-05" db="EMBL/GenBank/DDBJ databases">
        <title>Draft genome of Mucuna pruriens seed.</title>
        <authorList>
            <person name="Nnadi N.E."/>
            <person name="Vos R."/>
            <person name="Hasami M.H."/>
            <person name="Devisetty U.K."/>
            <person name="Aguiy J.C."/>
        </authorList>
    </citation>
    <scope>NUCLEOTIDE SEQUENCE [LARGE SCALE GENOMIC DNA]</scope>
    <source>
        <strain evidence="1">JCA_2017</strain>
    </source>
</reference>
<proteinExistence type="predicted"/>